<dbReference type="EMBL" id="MU274907">
    <property type="protein sequence ID" value="KAI0090846.1"/>
    <property type="molecule type" value="Genomic_DNA"/>
</dbReference>
<name>A0ACB8U9D3_9APHY</name>
<evidence type="ECO:0000313" key="2">
    <source>
        <dbReference type="Proteomes" id="UP001055072"/>
    </source>
</evidence>
<keyword evidence="2" id="KW-1185">Reference proteome</keyword>
<organism evidence="1 2">
    <name type="scientific">Irpex rosettiformis</name>
    <dbReference type="NCBI Taxonomy" id="378272"/>
    <lineage>
        <taxon>Eukaryota</taxon>
        <taxon>Fungi</taxon>
        <taxon>Dikarya</taxon>
        <taxon>Basidiomycota</taxon>
        <taxon>Agaricomycotina</taxon>
        <taxon>Agaricomycetes</taxon>
        <taxon>Polyporales</taxon>
        <taxon>Irpicaceae</taxon>
        <taxon>Irpex</taxon>
    </lineage>
</organism>
<keyword evidence="1" id="KW-0548">Nucleotidyltransferase</keyword>
<evidence type="ECO:0000313" key="1">
    <source>
        <dbReference type="EMBL" id="KAI0090846.1"/>
    </source>
</evidence>
<reference evidence="1" key="1">
    <citation type="journal article" date="2021" name="Environ. Microbiol.">
        <title>Gene family expansions and transcriptome signatures uncover fungal adaptations to wood decay.</title>
        <authorList>
            <person name="Hage H."/>
            <person name="Miyauchi S."/>
            <person name="Viragh M."/>
            <person name="Drula E."/>
            <person name="Min B."/>
            <person name="Chaduli D."/>
            <person name="Navarro D."/>
            <person name="Favel A."/>
            <person name="Norest M."/>
            <person name="Lesage-Meessen L."/>
            <person name="Balint B."/>
            <person name="Merenyi Z."/>
            <person name="de Eugenio L."/>
            <person name="Morin E."/>
            <person name="Martinez A.T."/>
            <person name="Baldrian P."/>
            <person name="Stursova M."/>
            <person name="Martinez M.J."/>
            <person name="Novotny C."/>
            <person name="Magnuson J.K."/>
            <person name="Spatafora J.W."/>
            <person name="Maurice S."/>
            <person name="Pangilinan J."/>
            <person name="Andreopoulos W."/>
            <person name="LaButti K."/>
            <person name="Hundley H."/>
            <person name="Na H."/>
            <person name="Kuo A."/>
            <person name="Barry K."/>
            <person name="Lipzen A."/>
            <person name="Henrissat B."/>
            <person name="Riley R."/>
            <person name="Ahrendt S."/>
            <person name="Nagy L.G."/>
            <person name="Grigoriev I.V."/>
            <person name="Martin F."/>
            <person name="Rosso M.N."/>
        </authorList>
    </citation>
    <scope>NUCLEOTIDE SEQUENCE</scope>
    <source>
        <strain evidence="1">CBS 384.51</strain>
    </source>
</reference>
<comment type="caution">
    <text evidence="1">The sequence shown here is derived from an EMBL/GenBank/DDBJ whole genome shotgun (WGS) entry which is preliminary data.</text>
</comment>
<keyword evidence="1" id="KW-0696">RNA-directed RNA polymerase</keyword>
<protein>
    <submittedName>
        <fullName evidence="1">RNA-directed RNA polymerase</fullName>
    </submittedName>
</protein>
<dbReference type="Proteomes" id="UP001055072">
    <property type="component" value="Unassembled WGS sequence"/>
</dbReference>
<sequence>MAPIIIRHNPSPDDTSWVFTAPLPPITQQGFGRHISFKPEKISIDAIRFPQNRILQSDDLSKFVLVSFEGLRFPEQPARVAREYMIRFFKAGLFLNGVQHRFYGHSNSQLRSRSCFLREAKSDEELDARIYVLGDFERILSAAKRAKRIGLLFSEAKIDWILNPQYTKDVDDIVVNGENFSDGCGLISTQFAQQLSRRKRILFHGRPYTPSVYQIRYRGYKGVLMRDPQLKDAHVYFRKSQRKFNATRNDIFSVVDYSAPFAFGRLNNDIVVLLSSLGISNETFLAKQKAYHEWVQGAAEHWETAFDLLCALNKYEVAERLLLDGLESPSVRKEIRALQNSELAGLRKNDRLRVRTLLPKSRLLFGVCDPYGVLREGEVHVRVSVPRQGATTLTNVDVLIVRNPCLYPGDCLKLRAVSHPDLSHLVDCLVFATRGKRAAPSMSSGGDLDGDKFTVIWDPDIVPQKVAESYDYPAPPERPNISVTRQDLAKHFASYNSIAMGRLSSLHQKWVRYSPRGAMCSECQELNALYSLSVDGGSVRIPDRLEKVPERPVDGPPYVLDELHQAAEAFAQQFQVINLNAVEQLSVDSEVARDMITRLLSTETAAISEYEAVMKACAVAQKHGIDMRPFLTHINYAGLKTAEKHALCMFLGLVPDEHPYMWNRQVKFILKPRDLEDRALGGSLHLQRLYCSTVHGRAAFFEYLRDALQNYRRRVIILKAGDRFSTGIFIRGEVKWNDDSEIDDNVLVCSFMPQTTATLCTYKRGVPGWKLFCNDSVMQLFIRHRRDSFVFVTRAPEKSGADIINSIALQKLSSYVQRQIGRMNRAPVTTLEIHVVSNRDTVAHQAFDLRFDFVETEEYLPRFDHRPEPYTPNAVLTVDWTNRSLDMKAVFTEGEHRAMELLILLSVDDLRDMLRFALFYRAEDRVFWIFRALTQVHDPSLDILAECLEEYPPLAYVILRQILDGQTSELEDSSRIRLASAVARQILRSANDLGIAALVALEKLSQDIARLELPLYCDLIWLACHAIRSTQLLQEVLLVLNDSRLSSHTNQQSHMKRYVHKQALGIAFDRAEDAADTCPCDDVGRPRRQRVAPISAKLRLIGDGPPPSPESPISSRVMADVRVDIATPIRIHSHLRLVLSSPAEHSTLPAAVLDAIVLRATRGEMMLDIQQPLPPEYAHVNWRLYNAGSIATSRAMLDAIQRFAVEGMECCRFNNIIVEDPDDAVGSPQAEEENSETTGISSTLNPSQREAVVSAKLGRLSLIWGPPGQTYWGYNTIGF</sequence>
<proteinExistence type="predicted"/>
<gene>
    <name evidence="1" type="ORF">BDY19DRAFT_887288</name>
</gene>
<accession>A0ACB8U9D3</accession>
<keyword evidence="1" id="KW-0808">Transferase</keyword>